<evidence type="ECO:0000313" key="2">
    <source>
        <dbReference type="Proteomes" id="UP000601435"/>
    </source>
</evidence>
<evidence type="ECO:0000313" key="1">
    <source>
        <dbReference type="EMBL" id="CAE7919464.1"/>
    </source>
</evidence>
<dbReference type="EMBL" id="CAJNJA010077157">
    <property type="protein sequence ID" value="CAE7919464.1"/>
    <property type="molecule type" value="Genomic_DNA"/>
</dbReference>
<dbReference type="AlphaFoldDB" id="A0A813BUF3"/>
<accession>A0A813BUF3</accession>
<keyword evidence="2" id="KW-1185">Reference proteome</keyword>
<sequence>MDLEDIQAYVQAVEKEAKSWQDWGSVKALSHAEAQKVLRDQVLSKRILRTRSCFRDKSKGLAKLSAKCRVVALGHKDPDIYRLNRECATTNRTSEHVHFVVLTAGSNGEFGTSKKRWHGWSVDASTAFLQGDLSDAERSLPLYILPPNDGVTALTQCWKAPLYLVCTNIYGLRTKTVVTDSGAAPDSQLISIIIVYVDDFLGAYRSDYDVTEVHKAFKWGALQNFEVGKTVTFKGKQITLRQRANHRYYLHVSQVEFIGGMASGKIPRGSKLDEPLTPAQRAEFRSVTGCLQWVAGQSRPELSAVNSLSNHGGATTLSDLEALYEAVDFAAATKENGFVIPDIPVTKASIVITFSDASWANAENCRSQCGVLVLLCGPSVLEKPSPAMLLDWRSSRTQRVCRSTLAAEASAADEGCDRGAYVNMFLSELLFNEPAHKVTPRLSQLAVTDAKSLYDCVISDNPNLTDKRSLVNVRAIQEVVPGSNFHWVPTFLMWADGLTKASKELQQSLHEWLQCPKVTLRAQTS</sequence>
<comment type="caution">
    <text evidence="1">The sequence shown here is derived from an EMBL/GenBank/DDBJ whole genome shotgun (WGS) entry which is preliminary data.</text>
</comment>
<proteinExistence type="predicted"/>
<dbReference type="Proteomes" id="UP000601435">
    <property type="component" value="Unassembled WGS sequence"/>
</dbReference>
<dbReference type="OrthoDB" id="447855at2759"/>
<reference evidence="1" key="1">
    <citation type="submission" date="2021-02" db="EMBL/GenBank/DDBJ databases">
        <authorList>
            <person name="Dougan E. K."/>
            <person name="Rhodes N."/>
            <person name="Thang M."/>
            <person name="Chan C."/>
        </authorList>
    </citation>
    <scope>NUCLEOTIDE SEQUENCE</scope>
</reference>
<protein>
    <submittedName>
        <fullName evidence="1">GIP protein</fullName>
    </submittedName>
</protein>
<gene>
    <name evidence="1" type="primary">GIP</name>
    <name evidence="1" type="ORF">SNEC2469_LOCUS31628</name>
</gene>
<name>A0A813BUF3_9DINO</name>
<organism evidence="1 2">
    <name type="scientific">Symbiodinium necroappetens</name>
    <dbReference type="NCBI Taxonomy" id="1628268"/>
    <lineage>
        <taxon>Eukaryota</taxon>
        <taxon>Sar</taxon>
        <taxon>Alveolata</taxon>
        <taxon>Dinophyceae</taxon>
        <taxon>Suessiales</taxon>
        <taxon>Symbiodiniaceae</taxon>
        <taxon>Symbiodinium</taxon>
    </lineage>
</organism>